<gene>
    <name evidence="1" type="ORF">INT47_008971</name>
</gene>
<keyword evidence="2" id="KW-1185">Reference proteome</keyword>
<accession>A0A8H7R1U9</accession>
<protein>
    <submittedName>
        <fullName evidence="1">Uncharacterized protein</fullName>
    </submittedName>
</protein>
<sequence>MAISRHMKLKSWAGLFLVMLVFLFTIHSTIPKHTIQLEAEKQISFNRLSTTHQQVLNSALAHIRLGYVANKTPDYSTPPLLVLYSFHHQQGMTKNLDDRLLDITSAYFFSMLQPGSAFAYDMDWPVKFEWFFSSLPEYMSMNTDQANFYKERTQAHEIMHHLEPMTEEELSNKYFAEEYKNTKIISTSDWPSAGWMSLRENGYMKATRDQYRLNHLSQKSDWFWLTSRLLFSRPTGWFSQQLEPYRDMMGGKLEYSENLSPWNPESYKVTPEFAAKQWLRIGLRVTLESQCLVNHVVNLCKQTNKKCHVFVSASHRDLLKTTRNQMKSHRIAVHAVAEGFGFADLNEEPENNLDHSIFDTDENRLKRDYARTFMDWIILSRMDYLVGQEEDGFLKTAAWAAQVQTDILIKNMTECHIIPMSDW</sequence>
<dbReference type="Proteomes" id="UP000603453">
    <property type="component" value="Unassembled WGS sequence"/>
</dbReference>
<name>A0A8H7R1U9_9FUNG</name>
<evidence type="ECO:0000313" key="1">
    <source>
        <dbReference type="EMBL" id="KAG2202939.1"/>
    </source>
</evidence>
<dbReference type="AlphaFoldDB" id="A0A8H7R1U9"/>
<dbReference type="EMBL" id="JAEPRD010000056">
    <property type="protein sequence ID" value="KAG2202939.1"/>
    <property type="molecule type" value="Genomic_DNA"/>
</dbReference>
<evidence type="ECO:0000313" key="2">
    <source>
        <dbReference type="Proteomes" id="UP000603453"/>
    </source>
</evidence>
<organism evidence="1 2">
    <name type="scientific">Mucor saturninus</name>
    <dbReference type="NCBI Taxonomy" id="64648"/>
    <lineage>
        <taxon>Eukaryota</taxon>
        <taxon>Fungi</taxon>
        <taxon>Fungi incertae sedis</taxon>
        <taxon>Mucoromycota</taxon>
        <taxon>Mucoromycotina</taxon>
        <taxon>Mucoromycetes</taxon>
        <taxon>Mucorales</taxon>
        <taxon>Mucorineae</taxon>
        <taxon>Mucoraceae</taxon>
        <taxon>Mucor</taxon>
    </lineage>
</organism>
<comment type="caution">
    <text evidence="1">The sequence shown here is derived from an EMBL/GenBank/DDBJ whole genome shotgun (WGS) entry which is preliminary data.</text>
</comment>
<reference evidence="1" key="1">
    <citation type="submission" date="2020-12" db="EMBL/GenBank/DDBJ databases">
        <title>Metabolic potential, ecology and presence of endohyphal bacteria is reflected in genomic diversity of Mucoromycotina.</title>
        <authorList>
            <person name="Muszewska A."/>
            <person name="Okrasinska A."/>
            <person name="Steczkiewicz K."/>
            <person name="Drgas O."/>
            <person name="Orlowska M."/>
            <person name="Perlinska-Lenart U."/>
            <person name="Aleksandrzak-Piekarczyk T."/>
            <person name="Szatraj K."/>
            <person name="Zielenkiewicz U."/>
            <person name="Pilsyk S."/>
            <person name="Malc E."/>
            <person name="Mieczkowski P."/>
            <person name="Kruszewska J.S."/>
            <person name="Biernat P."/>
            <person name="Pawlowska J."/>
        </authorList>
    </citation>
    <scope>NUCLEOTIDE SEQUENCE</scope>
    <source>
        <strain evidence="1">WA0000017839</strain>
    </source>
</reference>
<proteinExistence type="predicted"/>
<dbReference type="OrthoDB" id="2282794at2759"/>